<sequence length="415" mass="49023">MFQANQYKQQIAKLILPQQPDLSKWHVDHLKSCLEFIQQTNTSQEILVIIQTVKAAPQTYARIDLNMFTETEQYILMNISNILVGDFHTEWSANGLGNLQSQLQTFRDQSQPATTNNYFEQKDLLQLLQFNYFKTQCEVILQVETDKVLSPTIDYYENIFIQTMQQHFKNINATKIGRDLKMDEFAQFDFNKQYPRDYCKQLDKLFKDNFKLFYFAPSVLFLEKLVNKVSEYKMGLINFMCQEQYVGDDKEYVPLFQVQTEGIIQAANKILENIPYDITVTRFFDTFKRVDTKSTLQSFQSMIKQLEMKLQTLKQSQLQSEVIIELMEILKVADESTFRNMIELLHELANKIKSAHQESILTKFESQNQQKVESKPEPTITQLLHLKENDLKVMTHEELAYYYMCLQAQFLQYKK</sequence>
<reference evidence="1" key="1">
    <citation type="submission" date="2023-06" db="EMBL/GenBank/DDBJ databases">
        <authorList>
            <person name="Kurt Z."/>
        </authorList>
    </citation>
    <scope>NUCLEOTIDE SEQUENCE</scope>
</reference>
<dbReference type="EMBL" id="CATOUU010000674">
    <property type="protein sequence ID" value="CAI9940187.1"/>
    <property type="molecule type" value="Genomic_DNA"/>
</dbReference>
<evidence type="ECO:0000313" key="3">
    <source>
        <dbReference type="Proteomes" id="UP001642409"/>
    </source>
</evidence>
<comment type="caution">
    <text evidence="1">The sequence shown here is derived from an EMBL/GenBank/DDBJ whole genome shotgun (WGS) entry which is preliminary data.</text>
</comment>
<gene>
    <name evidence="1" type="ORF">HINF_LOCUS27832</name>
    <name evidence="2" type="ORF">HINF_LOCUS47406</name>
</gene>
<accession>A0AA86PSH4</accession>
<keyword evidence="3" id="KW-1185">Reference proteome</keyword>
<name>A0AA86PSH4_9EUKA</name>
<dbReference type="AlphaFoldDB" id="A0AA86PSH4"/>
<proteinExistence type="predicted"/>
<dbReference type="Proteomes" id="UP001642409">
    <property type="component" value="Unassembled WGS sequence"/>
</dbReference>
<dbReference type="EMBL" id="CAXDID020000213">
    <property type="protein sequence ID" value="CAL6057230.1"/>
    <property type="molecule type" value="Genomic_DNA"/>
</dbReference>
<protein>
    <submittedName>
        <fullName evidence="1">Uncharacterized protein</fullName>
    </submittedName>
</protein>
<evidence type="ECO:0000313" key="2">
    <source>
        <dbReference type="EMBL" id="CAL6057230.1"/>
    </source>
</evidence>
<reference evidence="2 3" key="2">
    <citation type="submission" date="2024-07" db="EMBL/GenBank/DDBJ databases">
        <authorList>
            <person name="Akdeniz Z."/>
        </authorList>
    </citation>
    <scope>NUCLEOTIDE SEQUENCE [LARGE SCALE GENOMIC DNA]</scope>
</reference>
<evidence type="ECO:0000313" key="1">
    <source>
        <dbReference type="EMBL" id="CAI9940187.1"/>
    </source>
</evidence>
<organism evidence="1">
    <name type="scientific">Hexamita inflata</name>
    <dbReference type="NCBI Taxonomy" id="28002"/>
    <lineage>
        <taxon>Eukaryota</taxon>
        <taxon>Metamonada</taxon>
        <taxon>Diplomonadida</taxon>
        <taxon>Hexamitidae</taxon>
        <taxon>Hexamitinae</taxon>
        <taxon>Hexamita</taxon>
    </lineage>
</organism>